<dbReference type="AlphaFoldDB" id="A0A395NDR7"/>
<dbReference type="Pfam" id="PF00075">
    <property type="entry name" value="RNase_H"/>
    <property type="match status" value="1"/>
</dbReference>
<dbReference type="InterPro" id="IPR002156">
    <property type="entry name" value="RNaseH_domain"/>
</dbReference>
<proteinExistence type="predicted"/>
<feature type="domain" description="RNase H type-1" evidence="1">
    <location>
        <begin position="1"/>
        <end position="102"/>
    </location>
</feature>
<dbReference type="Proteomes" id="UP000266272">
    <property type="component" value="Unassembled WGS sequence"/>
</dbReference>
<reference evidence="2 3" key="1">
    <citation type="journal article" date="2018" name="PLoS Pathog.">
        <title>Evolution of structural diversity of trichothecenes, a family of toxins produced by plant pathogenic and entomopathogenic fungi.</title>
        <authorList>
            <person name="Proctor R.H."/>
            <person name="McCormick S.P."/>
            <person name="Kim H.S."/>
            <person name="Cardoza R.E."/>
            <person name="Stanley A.M."/>
            <person name="Lindo L."/>
            <person name="Kelly A."/>
            <person name="Brown D.W."/>
            <person name="Lee T."/>
            <person name="Vaughan M.M."/>
            <person name="Alexander N.J."/>
            <person name="Busman M."/>
            <person name="Gutierrez S."/>
        </authorList>
    </citation>
    <scope>NUCLEOTIDE SEQUENCE [LARGE SCALE GENOMIC DNA]</scope>
    <source>
        <strain evidence="2 3">IBT 40837</strain>
    </source>
</reference>
<dbReference type="SUPFAM" id="SSF53098">
    <property type="entry name" value="Ribonuclease H-like"/>
    <property type="match status" value="1"/>
</dbReference>
<name>A0A395NDR7_TRIAR</name>
<accession>A0A395NDR7</accession>
<keyword evidence="2" id="KW-0269">Exonuclease</keyword>
<dbReference type="STRING" id="490622.A0A395NDR7"/>
<organism evidence="2 3">
    <name type="scientific">Trichoderma arundinaceum</name>
    <dbReference type="NCBI Taxonomy" id="490622"/>
    <lineage>
        <taxon>Eukaryota</taxon>
        <taxon>Fungi</taxon>
        <taxon>Dikarya</taxon>
        <taxon>Ascomycota</taxon>
        <taxon>Pezizomycotina</taxon>
        <taxon>Sordariomycetes</taxon>
        <taxon>Hypocreomycetidae</taxon>
        <taxon>Hypocreales</taxon>
        <taxon>Hypocreaceae</taxon>
        <taxon>Trichoderma</taxon>
    </lineage>
</organism>
<dbReference type="InterPro" id="IPR036397">
    <property type="entry name" value="RNaseH_sf"/>
</dbReference>
<gene>
    <name evidence="2" type="ORF">TARUN_8013</name>
</gene>
<keyword evidence="3" id="KW-1185">Reference proteome</keyword>
<dbReference type="EMBL" id="PXOA01000554">
    <property type="protein sequence ID" value="RFU74236.1"/>
    <property type="molecule type" value="Genomic_DNA"/>
</dbReference>
<evidence type="ECO:0000259" key="1">
    <source>
        <dbReference type="PROSITE" id="PS50879"/>
    </source>
</evidence>
<comment type="caution">
    <text evidence="2">The sequence shown here is derived from an EMBL/GenBank/DDBJ whole genome shotgun (WGS) entry which is preliminary data.</text>
</comment>
<keyword evidence="2" id="KW-0255">Endonuclease</keyword>
<keyword evidence="2" id="KW-0378">Hydrolase</keyword>
<dbReference type="OrthoDB" id="4900701at2759"/>
<dbReference type="InterPro" id="IPR012337">
    <property type="entry name" value="RNaseH-like_sf"/>
</dbReference>
<dbReference type="GO" id="GO:0004527">
    <property type="term" value="F:exonuclease activity"/>
    <property type="evidence" value="ECO:0007669"/>
    <property type="project" value="UniProtKB-KW"/>
</dbReference>
<protein>
    <submittedName>
        <fullName evidence="2">Endonuclease exonuclease phosphatase</fullName>
    </submittedName>
</protein>
<dbReference type="GO" id="GO:0003676">
    <property type="term" value="F:nucleic acid binding"/>
    <property type="evidence" value="ECO:0007669"/>
    <property type="project" value="InterPro"/>
</dbReference>
<dbReference type="CDD" id="cd09276">
    <property type="entry name" value="Rnase_HI_RT_non_LTR"/>
    <property type="match status" value="1"/>
</dbReference>
<sequence>MNAEVYDAETVDALKALELSMHLATTTLKGRVSEIMIFLDNSSVIDGILGKTPDSSQGECMKLRRIALELLLGIKTKVAWVPGHKNVLGNEKADKLAKEGSELLEYTQNYSTTTLVQALQPLRRNIPTGTETPKAYLHLLLAKRTGHGGFQEYHERFGHDARPKCKRGEPRKQWHFVECRMVKPFLPEIPEKDLLEGETHLTYLLGPKVYKEHQKLPEETNPYSPATRPTQ</sequence>
<evidence type="ECO:0000313" key="2">
    <source>
        <dbReference type="EMBL" id="RFU74236.1"/>
    </source>
</evidence>
<evidence type="ECO:0000313" key="3">
    <source>
        <dbReference type="Proteomes" id="UP000266272"/>
    </source>
</evidence>
<dbReference type="Gene3D" id="3.30.420.10">
    <property type="entry name" value="Ribonuclease H-like superfamily/Ribonuclease H"/>
    <property type="match status" value="1"/>
</dbReference>
<dbReference type="GO" id="GO:0004523">
    <property type="term" value="F:RNA-DNA hybrid ribonuclease activity"/>
    <property type="evidence" value="ECO:0007669"/>
    <property type="project" value="InterPro"/>
</dbReference>
<dbReference type="PROSITE" id="PS50879">
    <property type="entry name" value="RNASE_H_1"/>
    <property type="match status" value="1"/>
</dbReference>
<keyword evidence="2" id="KW-0540">Nuclease</keyword>